<organism evidence="1 2">
    <name type="scientific">Oculimacula yallundae</name>
    <dbReference type="NCBI Taxonomy" id="86028"/>
    <lineage>
        <taxon>Eukaryota</taxon>
        <taxon>Fungi</taxon>
        <taxon>Dikarya</taxon>
        <taxon>Ascomycota</taxon>
        <taxon>Pezizomycotina</taxon>
        <taxon>Leotiomycetes</taxon>
        <taxon>Helotiales</taxon>
        <taxon>Ploettnerulaceae</taxon>
        <taxon>Oculimacula</taxon>
    </lineage>
</organism>
<sequence>MVDRNIKSFPRRSYQASSSFEMCSFKGTRVFLSAGMVVPKRAGQILKIAAFIECQHPAPALGAVQCACCSSILTQVVDDRSDFYERANRNPRWKMSNWGGANESQSSVRSRLLIRCAAHVLSLPPETKTHLTLAGAGDGSKHSSMVPDSTLIDGSWAQEAWNWRGDAEG</sequence>
<gene>
    <name evidence="1" type="ORF">VTL71DRAFT_14474</name>
</gene>
<dbReference type="Proteomes" id="UP001595075">
    <property type="component" value="Unassembled WGS sequence"/>
</dbReference>
<reference evidence="1 2" key="1">
    <citation type="journal article" date="2024" name="Commun. Biol.">
        <title>Comparative genomic analysis of thermophilic fungi reveals convergent evolutionary adaptations and gene losses.</title>
        <authorList>
            <person name="Steindorff A.S."/>
            <person name="Aguilar-Pontes M.V."/>
            <person name="Robinson A.J."/>
            <person name="Andreopoulos B."/>
            <person name="LaButti K."/>
            <person name="Kuo A."/>
            <person name="Mondo S."/>
            <person name="Riley R."/>
            <person name="Otillar R."/>
            <person name="Haridas S."/>
            <person name="Lipzen A."/>
            <person name="Grimwood J."/>
            <person name="Schmutz J."/>
            <person name="Clum A."/>
            <person name="Reid I.D."/>
            <person name="Moisan M.C."/>
            <person name="Butler G."/>
            <person name="Nguyen T.T.M."/>
            <person name="Dewar K."/>
            <person name="Conant G."/>
            <person name="Drula E."/>
            <person name="Henrissat B."/>
            <person name="Hansel C."/>
            <person name="Singer S."/>
            <person name="Hutchinson M.I."/>
            <person name="de Vries R.P."/>
            <person name="Natvig D.O."/>
            <person name="Powell A.J."/>
            <person name="Tsang A."/>
            <person name="Grigoriev I.V."/>
        </authorList>
    </citation>
    <scope>NUCLEOTIDE SEQUENCE [LARGE SCALE GENOMIC DNA]</scope>
    <source>
        <strain evidence="1 2">CBS 494.80</strain>
    </source>
</reference>
<name>A0ABR4CIJ3_9HELO</name>
<dbReference type="EMBL" id="JAZHXI010000007">
    <property type="protein sequence ID" value="KAL2069795.1"/>
    <property type="molecule type" value="Genomic_DNA"/>
</dbReference>
<comment type="caution">
    <text evidence="1">The sequence shown here is derived from an EMBL/GenBank/DDBJ whole genome shotgun (WGS) entry which is preliminary data.</text>
</comment>
<keyword evidence="2" id="KW-1185">Reference proteome</keyword>
<evidence type="ECO:0008006" key="3">
    <source>
        <dbReference type="Google" id="ProtNLM"/>
    </source>
</evidence>
<accession>A0ABR4CIJ3</accession>
<evidence type="ECO:0000313" key="1">
    <source>
        <dbReference type="EMBL" id="KAL2069795.1"/>
    </source>
</evidence>
<evidence type="ECO:0000313" key="2">
    <source>
        <dbReference type="Proteomes" id="UP001595075"/>
    </source>
</evidence>
<protein>
    <recommendedName>
        <fullName evidence="3">Yippee domain-containing protein</fullName>
    </recommendedName>
</protein>
<proteinExistence type="predicted"/>